<name>A0A284R2E1_ARMOS</name>
<keyword evidence="2" id="KW-1185">Reference proteome</keyword>
<dbReference type="EMBL" id="FUEG01000004">
    <property type="protein sequence ID" value="SJL02880.1"/>
    <property type="molecule type" value="Genomic_DNA"/>
</dbReference>
<dbReference type="AlphaFoldDB" id="A0A284R2E1"/>
<proteinExistence type="predicted"/>
<evidence type="ECO:0000313" key="2">
    <source>
        <dbReference type="Proteomes" id="UP000219338"/>
    </source>
</evidence>
<protein>
    <submittedName>
        <fullName evidence="1">Uncharacterized protein</fullName>
    </submittedName>
</protein>
<evidence type="ECO:0000313" key="1">
    <source>
        <dbReference type="EMBL" id="SJL02880.1"/>
    </source>
</evidence>
<dbReference type="Proteomes" id="UP000219338">
    <property type="component" value="Unassembled WGS sequence"/>
</dbReference>
<organism evidence="1 2">
    <name type="scientific">Armillaria ostoyae</name>
    <name type="common">Armillaria root rot fungus</name>
    <dbReference type="NCBI Taxonomy" id="47428"/>
    <lineage>
        <taxon>Eukaryota</taxon>
        <taxon>Fungi</taxon>
        <taxon>Dikarya</taxon>
        <taxon>Basidiomycota</taxon>
        <taxon>Agaricomycotina</taxon>
        <taxon>Agaricomycetes</taxon>
        <taxon>Agaricomycetidae</taxon>
        <taxon>Agaricales</taxon>
        <taxon>Marasmiineae</taxon>
        <taxon>Physalacriaceae</taxon>
        <taxon>Armillaria</taxon>
    </lineage>
</organism>
<accession>A0A284R2E1</accession>
<reference evidence="2" key="1">
    <citation type="journal article" date="2017" name="Nat. Ecol. Evol.">
        <title>Genome expansion and lineage-specific genetic innovations in the forest pathogenic fungi Armillaria.</title>
        <authorList>
            <person name="Sipos G."/>
            <person name="Prasanna A.N."/>
            <person name="Walter M.C."/>
            <person name="O'Connor E."/>
            <person name="Balint B."/>
            <person name="Krizsan K."/>
            <person name="Kiss B."/>
            <person name="Hess J."/>
            <person name="Varga T."/>
            <person name="Slot J."/>
            <person name="Riley R."/>
            <person name="Boka B."/>
            <person name="Rigling D."/>
            <person name="Barry K."/>
            <person name="Lee J."/>
            <person name="Mihaltcheva S."/>
            <person name="LaButti K."/>
            <person name="Lipzen A."/>
            <person name="Waldron R."/>
            <person name="Moloney N.M."/>
            <person name="Sperisen C."/>
            <person name="Kredics L."/>
            <person name="Vagvoelgyi C."/>
            <person name="Patrignani A."/>
            <person name="Fitzpatrick D."/>
            <person name="Nagy I."/>
            <person name="Doyle S."/>
            <person name="Anderson J.B."/>
            <person name="Grigoriev I.V."/>
            <person name="Gueldener U."/>
            <person name="Muensterkoetter M."/>
            <person name="Nagy L.G."/>
        </authorList>
    </citation>
    <scope>NUCLEOTIDE SEQUENCE [LARGE SCALE GENOMIC DNA]</scope>
    <source>
        <strain evidence="2">C18/9</strain>
    </source>
</reference>
<gene>
    <name evidence="1" type="ORF">ARMOST_06221</name>
</gene>
<sequence>MSMYGDERKALLGGIVEPVLAEEAQVGNSFPADDPESIGMSVLWLRKKERYRTGYNTTMVNRQMSTGFTATLKVIYQLVLLPNIPTSLSLPLPFVIDSKGDKESLCLGLEYLVVHEKYSDLLVA</sequence>